<accession>A0AAN8I8G9</accession>
<organism evidence="2 3">
    <name type="scientific">Knufia fluminis</name>
    <dbReference type="NCBI Taxonomy" id="191047"/>
    <lineage>
        <taxon>Eukaryota</taxon>
        <taxon>Fungi</taxon>
        <taxon>Dikarya</taxon>
        <taxon>Ascomycota</taxon>
        <taxon>Pezizomycotina</taxon>
        <taxon>Eurotiomycetes</taxon>
        <taxon>Chaetothyriomycetidae</taxon>
        <taxon>Chaetothyriales</taxon>
        <taxon>Trichomeriaceae</taxon>
        <taxon>Knufia</taxon>
    </lineage>
</organism>
<sequence>MATKRKRSSQPVSSFRKSKRLRCSEPVQLPQLPPEIWSMIVALALKIPNTPSCGVLPDITMTDLFSTPLLHLNRTFRQMAIDRIAKDCLWIEVVASERRYIRGLERESKRTPLLDKIWDDVLPQSRSTLAIQLGRANNASQRTRSFKRADTRIVFAFNYQSFMYLYSNIKLMQGCRKGMLDHLSIKCTPMPASLQRILQEQIVPLISKIRCLTSFHQEGFNHFSAPDIERMTTRPATIPLAYLEGVFAVTEAVRLRELGLEAEAGLFALHIGPPLIQLAGQALPHPAMWVALNMSKPDWSSDTIARLLLATVRLIQGNEQAAYIAYGGWSDTNPSWADNHAPNLSMKGSRWIEEPLFTWFGLPDVEMAEMHSTAALMYRRLAATAFDKHGPHSFGARWHMQEAVRRFKLAAKLDPDDLSHQERYEYYRSLARARYDIGILDNLYHCDSEKYTDADGVSSVVYGLDSSLRDWGSEALPFLRRAQEIATRSLCVTSDDDSDDDEMSEHNNTTEMTDTMPMSNN</sequence>
<evidence type="ECO:0000256" key="1">
    <source>
        <dbReference type="SAM" id="MobiDB-lite"/>
    </source>
</evidence>
<proteinExistence type="predicted"/>
<comment type="caution">
    <text evidence="2">The sequence shown here is derived from an EMBL/GenBank/DDBJ whole genome shotgun (WGS) entry which is preliminary data.</text>
</comment>
<feature type="compositionally biased region" description="Acidic residues" evidence="1">
    <location>
        <begin position="494"/>
        <end position="503"/>
    </location>
</feature>
<dbReference type="EMBL" id="JAKLMC020000012">
    <property type="protein sequence ID" value="KAK5953045.1"/>
    <property type="molecule type" value="Genomic_DNA"/>
</dbReference>
<gene>
    <name evidence="2" type="ORF">OHC33_005613</name>
</gene>
<keyword evidence="3" id="KW-1185">Reference proteome</keyword>
<evidence type="ECO:0000313" key="2">
    <source>
        <dbReference type="EMBL" id="KAK5953045.1"/>
    </source>
</evidence>
<dbReference type="Proteomes" id="UP001316803">
    <property type="component" value="Unassembled WGS sequence"/>
</dbReference>
<evidence type="ECO:0000313" key="3">
    <source>
        <dbReference type="Proteomes" id="UP001316803"/>
    </source>
</evidence>
<protein>
    <submittedName>
        <fullName evidence="2">Uncharacterized protein</fullName>
    </submittedName>
</protein>
<reference evidence="2 3" key="1">
    <citation type="submission" date="2022-12" db="EMBL/GenBank/DDBJ databases">
        <title>Genomic features and morphological characterization of a novel Knufia sp. strain isolated from spacecraft assembly facility.</title>
        <authorList>
            <person name="Teixeira M."/>
            <person name="Chander A.M."/>
            <person name="Stajich J.E."/>
            <person name="Venkateswaran K."/>
        </authorList>
    </citation>
    <scope>NUCLEOTIDE SEQUENCE [LARGE SCALE GENOMIC DNA]</scope>
    <source>
        <strain evidence="2 3">FJI-L2-BK-P2</strain>
    </source>
</reference>
<feature type="compositionally biased region" description="Polar residues" evidence="1">
    <location>
        <begin position="506"/>
        <end position="521"/>
    </location>
</feature>
<feature type="region of interest" description="Disordered" evidence="1">
    <location>
        <begin position="492"/>
        <end position="521"/>
    </location>
</feature>
<dbReference type="AlphaFoldDB" id="A0AAN8I8G9"/>
<name>A0AAN8I8G9_9EURO</name>